<dbReference type="AlphaFoldDB" id="A0A3B6LW25"/>
<evidence type="ECO:0000256" key="1">
    <source>
        <dbReference type="ARBA" id="ARBA00004167"/>
    </source>
</evidence>
<dbReference type="Gramene" id="TraesSYM7B03G04012870.1">
    <property type="protein sequence ID" value="TraesSYM7B03G04012870.1.CDS1"/>
    <property type="gene ID" value="TraesSYM7B03G04012870"/>
</dbReference>
<reference evidence="7" key="2">
    <citation type="submission" date="2018-10" db="UniProtKB">
        <authorList>
            <consortium name="EnsemblPlants"/>
        </authorList>
    </citation>
    <scope>IDENTIFICATION</scope>
</reference>
<dbReference type="PANTHER" id="PTHR31234:SF10">
    <property type="entry name" value="HARPIN-INDUCED PROTEIN 1 CONTAINING PROTEIN, EXPRESSED"/>
    <property type="match status" value="1"/>
</dbReference>
<dbReference type="GO" id="GO:0005886">
    <property type="term" value="C:plasma membrane"/>
    <property type="evidence" value="ECO:0000318"/>
    <property type="project" value="GO_Central"/>
</dbReference>
<dbReference type="OMA" id="AGRFEMX"/>
<dbReference type="Proteomes" id="UP000019116">
    <property type="component" value="Chromosome 5B"/>
</dbReference>
<accession>A0A3B6LW25</accession>
<dbReference type="Gramene" id="TraesCS5B03G1255500.1">
    <property type="protein sequence ID" value="TraesCS5B03G1255500.1.CDS1"/>
    <property type="gene ID" value="TraesCS5B03G1255500"/>
</dbReference>
<evidence type="ECO:0000256" key="3">
    <source>
        <dbReference type="ARBA" id="ARBA00022989"/>
    </source>
</evidence>
<evidence type="ECO:0000256" key="2">
    <source>
        <dbReference type="ARBA" id="ARBA00022692"/>
    </source>
</evidence>
<sequence>MGSICEYEEWNWTKIAIWAAILLVLGGVLVVLILAFAVIKPPTAKAEDALLTRFDLAPSPNASNSTTAKSPLQLLSYNATATVSMRNPNLHYAISYSTLAVAFSFNGTRFDESGTVAALDLGARKETTLRLKVGGVDRALPKLPPAGAAEFARQKEAGRFEVEVRLDTVMQYKGRKTKCPLAVICPVSLQLVDPDVAATSFQKTKCTILRAKISGC</sequence>
<dbReference type="PANTHER" id="PTHR31234">
    <property type="entry name" value="LATE EMBRYOGENESIS ABUNDANT (LEA) HYDROXYPROLINE-RICH GLYCOPROTEIN FAMILY"/>
    <property type="match status" value="1"/>
</dbReference>
<keyword evidence="2 5" id="KW-0812">Transmembrane</keyword>
<keyword evidence="4 5" id="KW-0472">Membrane</keyword>
<evidence type="ECO:0000313" key="7">
    <source>
        <dbReference type="EnsemblPlants" id="TraesCS5B02G516800.1.cds1"/>
    </source>
</evidence>
<dbReference type="Gramene" id="TraesMAC5B03G03004580.1">
    <property type="protein sequence ID" value="TraesMAC5B03G03004580.1.CDS1"/>
    <property type="gene ID" value="TraesMAC5B03G03004580"/>
</dbReference>
<evidence type="ECO:0000259" key="6">
    <source>
        <dbReference type="Pfam" id="PF03168"/>
    </source>
</evidence>
<evidence type="ECO:0000256" key="5">
    <source>
        <dbReference type="SAM" id="Phobius"/>
    </source>
</evidence>
<protein>
    <recommendedName>
        <fullName evidence="6">Late embryogenesis abundant protein LEA-2 subgroup domain-containing protein</fullName>
    </recommendedName>
</protein>
<comment type="subcellular location">
    <subcellularLocation>
        <location evidence="1">Membrane</location>
        <topology evidence="1">Single-pass membrane protein</topology>
    </subcellularLocation>
</comment>
<dbReference type="Gramene" id="TraesCAD_scaffold_008792_01G000700.1">
    <property type="protein sequence ID" value="TraesCAD_scaffold_008792_01G000700.1"/>
    <property type="gene ID" value="TraesCAD_scaffold_008792_01G000700"/>
</dbReference>
<dbReference type="Gramene" id="TraesARI7B03G04326740.1">
    <property type="protein sequence ID" value="TraesARI7B03G04326740.1.CDS1"/>
    <property type="gene ID" value="TraesARI7B03G04326740"/>
</dbReference>
<dbReference type="Gramene" id="TraesRN5B0101223300.1">
    <property type="protein sequence ID" value="TraesRN5B0101223300.1"/>
    <property type="gene ID" value="TraesRN5B0101223300"/>
</dbReference>
<dbReference type="Gramene" id="TraesCS5B02G516800.1">
    <property type="protein sequence ID" value="TraesCS5B02G516800.1.cds1"/>
    <property type="gene ID" value="TraesCS5B02G516800"/>
</dbReference>
<dbReference type="Gramene" id="TraesJUL5B03G03027990.1">
    <property type="protein sequence ID" value="TraesJUL5B03G03027990.1.CDS1"/>
    <property type="gene ID" value="TraesJUL5B03G03027990"/>
</dbReference>
<dbReference type="InterPro" id="IPR004864">
    <property type="entry name" value="LEA_2"/>
</dbReference>
<dbReference type="EnsemblPlants" id="TraesCS5B02G516800.1">
    <property type="protein sequence ID" value="TraesCS5B02G516800.1.cds1"/>
    <property type="gene ID" value="TraesCS5B02G516800"/>
</dbReference>
<feature type="transmembrane region" description="Helical" evidence="5">
    <location>
        <begin position="15"/>
        <end position="39"/>
    </location>
</feature>
<proteinExistence type="predicted"/>
<name>A0A3B6LW25_WHEAT</name>
<reference evidence="7" key="1">
    <citation type="submission" date="2018-08" db="EMBL/GenBank/DDBJ databases">
        <authorList>
            <person name="Rossello M."/>
        </authorList>
    </citation>
    <scope>NUCLEOTIDE SEQUENCE [LARGE SCALE GENOMIC DNA]</scope>
    <source>
        <strain evidence="7">cv. Chinese Spring</strain>
    </source>
</reference>
<dbReference type="InterPro" id="IPR044839">
    <property type="entry name" value="NDR1-like"/>
</dbReference>
<dbReference type="Pfam" id="PF03168">
    <property type="entry name" value="LEA_2"/>
    <property type="match status" value="1"/>
</dbReference>
<keyword evidence="8" id="KW-1185">Reference proteome</keyword>
<evidence type="ECO:0000313" key="8">
    <source>
        <dbReference type="Proteomes" id="UP000019116"/>
    </source>
</evidence>
<dbReference type="Gramene" id="TraesLDM5B03G03010170.1">
    <property type="protein sequence ID" value="TraesLDM5B03G03010170.1.CDS1"/>
    <property type="gene ID" value="TraesLDM5B03G03010170"/>
</dbReference>
<keyword evidence="3 5" id="KW-1133">Transmembrane helix</keyword>
<gene>
    <name evidence="7" type="primary">LOC123117623</name>
</gene>
<dbReference type="OrthoDB" id="676007at2759"/>
<dbReference type="RefSeq" id="XP_044394274.1">
    <property type="nucleotide sequence ID" value="XM_044538339.1"/>
</dbReference>
<dbReference type="GO" id="GO:0009506">
    <property type="term" value="C:plasmodesma"/>
    <property type="evidence" value="ECO:0000318"/>
    <property type="project" value="GO_Central"/>
</dbReference>
<dbReference type="Gramene" id="TraesSTA5B03G02998350.1">
    <property type="protein sequence ID" value="TraesSTA5B03G02998350.1.CDS1"/>
    <property type="gene ID" value="TraesSTA5B03G02998350"/>
</dbReference>
<evidence type="ECO:0000256" key="4">
    <source>
        <dbReference type="ARBA" id="ARBA00023136"/>
    </source>
</evidence>
<dbReference type="Gramene" id="TraesROB_scaffold_020912_01G000700.1">
    <property type="protein sequence ID" value="TraesROB_scaffold_020912_01G000700.1"/>
    <property type="gene ID" value="TraesROB_scaffold_020912_01G000700"/>
</dbReference>
<dbReference type="Gramene" id="TraesLAC5B03G02961390.1">
    <property type="protein sequence ID" value="TraesLAC5B03G02961390.1.CDS1"/>
    <property type="gene ID" value="TraesLAC5B03G02961390"/>
</dbReference>
<dbReference type="GO" id="GO:0098542">
    <property type="term" value="P:defense response to other organism"/>
    <property type="evidence" value="ECO:0007669"/>
    <property type="project" value="InterPro"/>
</dbReference>
<dbReference type="GeneID" id="123117623"/>
<organism evidence="7">
    <name type="scientific">Triticum aestivum</name>
    <name type="common">Wheat</name>
    <dbReference type="NCBI Taxonomy" id="4565"/>
    <lineage>
        <taxon>Eukaryota</taxon>
        <taxon>Viridiplantae</taxon>
        <taxon>Streptophyta</taxon>
        <taxon>Embryophyta</taxon>
        <taxon>Tracheophyta</taxon>
        <taxon>Spermatophyta</taxon>
        <taxon>Magnoliopsida</taxon>
        <taxon>Liliopsida</taxon>
        <taxon>Poales</taxon>
        <taxon>Poaceae</taxon>
        <taxon>BOP clade</taxon>
        <taxon>Pooideae</taxon>
        <taxon>Triticodae</taxon>
        <taxon>Triticeae</taxon>
        <taxon>Triticinae</taxon>
        <taxon>Triticum</taxon>
    </lineage>
</organism>
<dbReference type="Gramene" id="TraesPARA_EIv1.0_1751290.1">
    <property type="protein sequence ID" value="TraesPARA_EIv1.0_1751290.1.CDS1"/>
    <property type="gene ID" value="TraesPARA_EIv1.0_1751290"/>
</dbReference>
<feature type="domain" description="Late embryogenesis abundant protein LEA-2 subgroup" evidence="6">
    <location>
        <begin position="82"/>
        <end position="172"/>
    </location>
</feature>